<accession>F5XT08</accession>
<dbReference type="EMBL" id="AP012204">
    <property type="protein sequence ID" value="BAK34880.1"/>
    <property type="molecule type" value="Genomic_DNA"/>
</dbReference>
<gene>
    <name evidence="1" type="ordered locus">MLP_18660</name>
</gene>
<evidence type="ECO:0008006" key="3">
    <source>
        <dbReference type="Google" id="ProtNLM"/>
    </source>
</evidence>
<evidence type="ECO:0000313" key="1">
    <source>
        <dbReference type="EMBL" id="BAK34880.1"/>
    </source>
</evidence>
<dbReference type="HOGENOM" id="CLU_063047_0_0_11"/>
<proteinExistence type="predicted"/>
<protein>
    <recommendedName>
        <fullName evidence="3">Methyltransferase</fullName>
    </recommendedName>
</protein>
<dbReference type="OrthoDB" id="7192174at2"/>
<dbReference type="KEGG" id="mph:MLP_18660"/>
<dbReference type="STRING" id="1032480.MLP_18660"/>
<keyword evidence="2" id="KW-1185">Reference proteome</keyword>
<dbReference type="Proteomes" id="UP000007947">
    <property type="component" value="Chromosome"/>
</dbReference>
<dbReference type="AlphaFoldDB" id="F5XT08"/>
<name>F5XT08_MICPN</name>
<sequence length="259" mass="28276">MSGPASDRAAAAYAYIARIDEVPGWLHALDAHLLIRAASELERAGVRGDVLEIGVYRGRTALLLGFLPAGGERLVLCDVFDSDGPVGPYNAADNARWYDRPRAQEFLERFRRVHGSEPLLHVVPSSDLGALVPAGSVRLLHLDGAHDYPTVAEDLRLCIRLLVAGGVLVVDDYLKPHLPGVGAATWELLAGTPELEIIGLTDDKIYLAFRSGRAESLREALAAEVCVQEGWRVDRHWIHGVEIPRLIPRPAPGPDWDRA</sequence>
<dbReference type="Gene3D" id="3.40.50.150">
    <property type="entry name" value="Vaccinia Virus protein VP39"/>
    <property type="match status" value="1"/>
</dbReference>
<dbReference type="eggNOG" id="COG4122">
    <property type="taxonomic scope" value="Bacteria"/>
</dbReference>
<dbReference type="Pfam" id="PF13578">
    <property type="entry name" value="Methyltransf_24"/>
    <property type="match status" value="1"/>
</dbReference>
<dbReference type="InterPro" id="IPR029063">
    <property type="entry name" value="SAM-dependent_MTases_sf"/>
</dbReference>
<reference evidence="1 2" key="1">
    <citation type="submission" date="2011-05" db="EMBL/GenBank/DDBJ databases">
        <title>Whole genome sequence of Microlunatus phosphovorus NM-1.</title>
        <authorList>
            <person name="Hosoyama A."/>
            <person name="Sasaki K."/>
            <person name="Harada T."/>
            <person name="Igarashi R."/>
            <person name="Kawakoshi A."/>
            <person name="Sasagawa M."/>
            <person name="Fukada J."/>
            <person name="Nakamura S."/>
            <person name="Katano Y."/>
            <person name="Hanada S."/>
            <person name="Kamagata Y."/>
            <person name="Nakamura N."/>
            <person name="Yamazaki S."/>
            <person name="Fujita N."/>
        </authorList>
    </citation>
    <scope>NUCLEOTIDE SEQUENCE [LARGE SCALE GENOMIC DNA]</scope>
    <source>
        <strain evidence="2">ATCC 700054 / DSM 10555 / JCM 9379 / NBRC 101784 / NCIMB 13414 / VKM Ac-1990 / NM-1</strain>
    </source>
</reference>
<dbReference type="RefSeq" id="WP_013862758.1">
    <property type="nucleotide sequence ID" value="NC_015635.1"/>
</dbReference>
<organism evidence="1 2">
    <name type="scientific">Microlunatus phosphovorus (strain ATCC 700054 / DSM 10555 / JCM 9379 / NBRC 101784 / NCIMB 13414 / VKM Ac-1990 / NM-1)</name>
    <dbReference type="NCBI Taxonomy" id="1032480"/>
    <lineage>
        <taxon>Bacteria</taxon>
        <taxon>Bacillati</taxon>
        <taxon>Actinomycetota</taxon>
        <taxon>Actinomycetes</taxon>
        <taxon>Propionibacteriales</taxon>
        <taxon>Propionibacteriaceae</taxon>
        <taxon>Microlunatus</taxon>
    </lineage>
</organism>
<evidence type="ECO:0000313" key="2">
    <source>
        <dbReference type="Proteomes" id="UP000007947"/>
    </source>
</evidence>
<dbReference type="SUPFAM" id="SSF53335">
    <property type="entry name" value="S-adenosyl-L-methionine-dependent methyltransferases"/>
    <property type="match status" value="1"/>
</dbReference>